<dbReference type="SUPFAM" id="SSF51735">
    <property type="entry name" value="NAD(P)-binding Rossmann-fold domains"/>
    <property type="match status" value="1"/>
</dbReference>
<keyword evidence="1" id="KW-0560">Oxidoreductase</keyword>
<dbReference type="GO" id="GO:0070403">
    <property type="term" value="F:NAD+ binding"/>
    <property type="evidence" value="ECO:0007669"/>
    <property type="project" value="InterPro"/>
</dbReference>
<accession>A0AAU8FK84</accession>
<reference evidence="4" key="1">
    <citation type="submission" date="2024-06" db="EMBL/GenBank/DDBJ databases">
        <title>Sequencing and assembly of the genome of Dyadobacter sp. strain 676, a symbiont of Cyamopsis tetragonoloba.</title>
        <authorList>
            <person name="Guro P."/>
            <person name="Sazanova A."/>
            <person name="Kuznetsova I."/>
            <person name="Belimov A."/>
            <person name="Safronova V."/>
        </authorList>
    </citation>
    <scope>NUCLEOTIDE SEQUENCE</scope>
    <source>
        <strain evidence="4">676</strain>
    </source>
</reference>
<dbReference type="AlphaFoldDB" id="A0AAU8FK84"/>
<dbReference type="RefSeq" id="WP_353719946.1">
    <property type="nucleotide sequence ID" value="NZ_CP159289.1"/>
</dbReference>
<evidence type="ECO:0000259" key="2">
    <source>
        <dbReference type="Pfam" id="PF00725"/>
    </source>
</evidence>
<dbReference type="InterPro" id="IPR013328">
    <property type="entry name" value="6PGD_dom2"/>
</dbReference>
<organism evidence="4">
    <name type="scientific">Dyadobacter sp. 676</name>
    <dbReference type="NCBI Taxonomy" id="3088362"/>
    <lineage>
        <taxon>Bacteria</taxon>
        <taxon>Pseudomonadati</taxon>
        <taxon>Bacteroidota</taxon>
        <taxon>Cytophagia</taxon>
        <taxon>Cytophagales</taxon>
        <taxon>Spirosomataceae</taxon>
        <taxon>Dyadobacter</taxon>
    </lineage>
</organism>
<evidence type="ECO:0000313" key="4">
    <source>
        <dbReference type="EMBL" id="XCH24631.1"/>
    </source>
</evidence>
<dbReference type="SUPFAM" id="SSF48179">
    <property type="entry name" value="6-phosphogluconate dehydrogenase C-terminal domain-like"/>
    <property type="match status" value="1"/>
</dbReference>
<feature type="domain" description="3-hydroxyacyl-CoA dehydrogenase NAD binding" evidence="3">
    <location>
        <begin position="37"/>
        <end position="143"/>
    </location>
</feature>
<dbReference type="InterPro" id="IPR008927">
    <property type="entry name" value="6-PGluconate_DH-like_C_sf"/>
</dbReference>
<evidence type="ECO:0000256" key="1">
    <source>
        <dbReference type="ARBA" id="ARBA00023002"/>
    </source>
</evidence>
<dbReference type="Pfam" id="PF00725">
    <property type="entry name" value="3HCDH"/>
    <property type="match status" value="1"/>
</dbReference>
<dbReference type="Pfam" id="PF02737">
    <property type="entry name" value="3HCDH_N"/>
    <property type="match status" value="1"/>
</dbReference>
<evidence type="ECO:0000259" key="3">
    <source>
        <dbReference type="Pfam" id="PF02737"/>
    </source>
</evidence>
<dbReference type="GO" id="GO:0016616">
    <property type="term" value="F:oxidoreductase activity, acting on the CH-OH group of donors, NAD or NADP as acceptor"/>
    <property type="evidence" value="ECO:0007669"/>
    <property type="project" value="InterPro"/>
</dbReference>
<dbReference type="PANTHER" id="PTHR48075">
    <property type="entry name" value="3-HYDROXYACYL-COA DEHYDROGENASE FAMILY PROTEIN"/>
    <property type="match status" value="1"/>
</dbReference>
<dbReference type="InterPro" id="IPR006176">
    <property type="entry name" value="3-OHacyl-CoA_DH_NAD-bd"/>
</dbReference>
<dbReference type="InterPro" id="IPR036291">
    <property type="entry name" value="NAD(P)-bd_dom_sf"/>
</dbReference>
<dbReference type="InterPro" id="IPR006108">
    <property type="entry name" value="3HC_DH_C"/>
</dbReference>
<dbReference type="GO" id="GO:0006631">
    <property type="term" value="P:fatty acid metabolic process"/>
    <property type="evidence" value="ECO:0007669"/>
    <property type="project" value="InterPro"/>
</dbReference>
<proteinExistence type="predicted"/>
<dbReference type="EMBL" id="CP159289">
    <property type="protein sequence ID" value="XCH24631.1"/>
    <property type="molecule type" value="Genomic_DNA"/>
</dbReference>
<dbReference type="PANTHER" id="PTHR48075:SF5">
    <property type="entry name" value="3-HYDROXYBUTYRYL-COA DEHYDROGENASE"/>
    <property type="match status" value="1"/>
</dbReference>
<dbReference type="Gene3D" id="3.40.50.720">
    <property type="entry name" value="NAD(P)-binding Rossmann-like Domain"/>
    <property type="match status" value="1"/>
</dbReference>
<gene>
    <name evidence="4" type="ORF">ABV298_30795</name>
</gene>
<dbReference type="Gene3D" id="1.10.1040.10">
    <property type="entry name" value="N-(1-d-carboxylethyl)-l-norvaline Dehydrogenase, domain 2"/>
    <property type="match status" value="1"/>
</dbReference>
<name>A0AAU8FK84_9BACT</name>
<protein>
    <submittedName>
        <fullName evidence="4">3-hydroxyacyl-CoA dehydrogenase family protein</fullName>
    </submittedName>
</protein>
<feature type="domain" description="3-hydroxyacyl-CoA dehydrogenase C-terminal" evidence="2">
    <location>
        <begin position="152"/>
        <end position="245"/>
    </location>
</feature>
<sequence>MKESSHEPALLLGTHPIADSIASCLNGAGFRVLTELKGERLQEAGLVILVTEENEAVKTDWIRAIEGAVPGETLICVNTESIGLDVLQENALYPERIIGLNWTEPADTTFFLEIIANDITGTSRAAWLEELARRHWNKDPYVIRGNTGIRMRLLGALIREAFFLVQNGYANAEDIDRACRNDAGYYLPFAGNLRYMDLMGTYAYGMVMKDLNRELATDAVLPAFFSEMMEKGKWGMAEGEGFYSYRPGEADKWKALLGKFSLEIRDLIGRYNQPEEVALQLKNGSN</sequence>